<dbReference type="AlphaFoldDB" id="A0A100WI93"/>
<dbReference type="Proteomes" id="UP000069443">
    <property type="component" value="Unassembled WGS sequence"/>
</dbReference>
<protein>
    <submittedName>
        <fullName evidence="3">ATP-dependent Clp protease ATP-binding subunit C lpC</fullName>
    </submittedName>
</protein>
<comment type="caution">
    <text evidence="3">The sequence shown here is derived from an EMBL/GenBank/DDBJ whole genome shotgun (WGS) entry which is preliminary data.</text>
</comment>
<sequence>MFERFTDRSRRVIVLAQEQARQMNHNHLGTEHLLMGMLAEGEGIAAQALLANRIQLKLIRDKVREIVGVGLVPALGHIPFTPRGRNALEQSLRESLRLGHNFIGTEHLLLAVLFSEGTAVQIITDLGLTPAVIRQSVFALIGANREPEGAGD</sequence>
<keyword evidence="1" id="KW-0677">Repeat</keyword>
<dbReference type="GO" id="GO:0005524">
    <property type="term" value="F:ATP binding"/>
    <property type="evidence" value="ECO:0007669"/>
    <property type="project" value="UniProtKB-KW"/>
</dbReference>
<gene>
    <name evidence="3" type="ORF">RMCC_5752</name>
</gene>
<proteinExistence type="predicted"/>
<dbReference type="STRING" id="228230.RMCC_5752"/>
<evidence type="ECO:0000313" key="4">
    <source>
        <dbReference type="Proteomes" id="UP000069443"/>
    </source>
</evidence>
<reference evidence="4" key="2">
    <citation type="submission" date="2016-02" db="EMBL/GenBank/DDBJ databases">
        <title>Draft genome sequence of five rapidly growing Mycobacterium species.</title>
        <authorList>
            <person name="Katahira K."/>
            <person name="Gotou Y."/>
            <person name="Iida K."/>
            <person name="Ogura Y."/>
            <person name="Hayashi T."/>
        </authorList>
    </citation>
    <scope>NUCLEOTIDE SEQUENCE [LARGE SCALE GENOMIC DNA]</scope>
    <source>
        <strain evidence="4">JCM15298</strain>
    </source>
</reference>
<accession>A0A100WI93</accession>
<evidence type="ECO:0000256" key="1">
    <source>
        <dbReference type="PROSITE-ProRule" id="PRU01251"/>
    </source>
</evidence>
<reference evidence="4" key="1">
    <citation type="journal article" date="2016" name="Genome Announc.">
        <title>Draft Genome Sequences of Five Rapidly Growing Mycobacterium Species, M. thermoresistibile, M. fortuitum subsp. acetamidolyticum, M. canariasense, M. brisbanense, and M. novocastrense.</title>
        <authorList>
            <person name="Katahira K."/>
            <person name="Ogura Y."/>
            <person name="Gotoh Y."/>
            <person name="Hayashi T."/>
        </authorList>
    </citation>
    <scope>NUCLEOTIDE SEQUENCE [LARGE SCALE GENOMIC DNA]</scope>
    <source>
        <strain evidence="4">JCM15298</strain>
    </source>
</reference>
<dbReference type="PANTHER" id="PTHR47016">
    <property type="entry name" value="ATP-DEPENDENT CLP PROTEASE ATP-BINDING SUBUNIT CLPT1, CHLOROPLASTIC"/>
    <property type="match status" value="1"/>
</dbReference>
<dbReference type="InterPro" id="IPR044217">
    <property type="entry name" value="CLPT1/2"/>
</dbReference>
<dbReference type="Pfam" id="PF02861">
    <property type="entry name" value="Clp_N"/>
    <property type="match status" value="1"/>
</dbReference>
<organism evidence="3 4">
    <name type="scientific">Mycolicibacterium canariasense</name>
    <name type="common">Mycobacterium canariasense</name>
    <dbReference type="NCBI Taxonomy" id="228230"/>
    <lineage>
        <taxon>Bacteria</taxon>
        <taxon>Bacillati</taxon>
        <taxon>Actinomycetota</taxon>
        <taxon>Actinomycetes</taxon>
        <taxon>Mycobacteriales</taxon>
        <taxon>Mycobacteriaceae</taxon>
        <taxon>Mycolicibacterium</taxon>
    </lineage>
</organism>
<dbReference type="GO" id="GO:0006508">
    <property type="term" value="P:proteolysis"/>
    <property type="evidence" value="ECO:0007669"/>
    <property type="project" value="UniProtKB-KW"/>
</dbReference>
<keyword evidence="4" id="KW-1185">Reference proteome</keyword>
<evidence type="ECO:0000259" key="2">
    <source>
        <dbReference type="PROSITE" id="PS51903"/>
    </source>
</evidence>
<dbReference type="InterPro" id="IPR004176">
    <property type="entry name" value="Clp_R_N"/>
</dbReference>
<feature type="non-terminal residue" evidence="3">
    <location>
        <position position="152"/>
    </location>
</feature>
<keyword evidence="3" id="KW-0645">Protease</keyword>
<dbReference type="PANTHER" id="PTHR47016:SF5">
    <property type="entry name" value="CLP DOMAIN SUPERFAMILY PROTEIN"/>
    <property type="match status" value="1"/>
</dbReference>
<dbReference type="EMBL" id="BCSY01000106">
    <property type="protein sequence ID" value="GAS98787.1"/>
    <property type="molecule type" value="Genomic_DNA"/>
</dbReference>
<name>A0A100WI93_MYCCR</name>
<dbReference type="InterPro" id="IPR036628">
    <property type="entry name" value="Clp_N_dom_sf"/>
</dbReference>
<keyword evidence="3" id="KW-0378">Hydrolase</keyword>
<dbReference type="Gene3D" id="1.10.1780.10">
    <property type="entry name" value="Clp, N-terminal domain"/>
    <property type="match status" value="1"/>
</dbReference>
<feature type="domain" description="Clp R" evidence="2">
    <location>
        <begin position="2"/>
        <end position="143"/>
    </location>
</feature>
<keyword evidence="3" id="KW-0547">Nucleotide-binding</keyword>
<dbReference type="GO" id="GO:0008233">
    <property type="term" value="F:peptidase activity"/>
    <property type="evidence" value="ECO:0007669"/>
    <property type="project" value="UniProtKB-KW"/>
</dbReference>
<evidence type="ECO:0000313" key="3">
    <source>
        <dbReference type="EMBL" id="GAS98787.1"/>
    </source>
</evidence>
<keyword evidence="3" id="KW-0067">ATP-binding</keyword>
<dbReference type="PROSITE" id="PS51903">
    <property type="entry name" value="CLP_R"/>
    <property type="match status" value="1"/>
</dbReference>
<dbReference type="SUPFAM" id="SSF81923">
    <property type="entry name" value="Double Clp-N motif"/>
    <property type="match status" value="1"/>
</dbReference>